<keyword evidence="5 6" id="KW-0539">Nucleus</keyword>
<evidence type="ECO:0000313" key="10">
    <source>
        <dbReference type="EMBL" id="KAG7340606.1"/>
    </source>
</evidence>
<evidence type="ECO:0000256" key="5">
    <source>
        <dbReference type="ARBA" id="ARBA00023242"/>
    </source>
</evidence>
<reference evidence="10" key="2">
    <citation type="submission" date="2021-04" db="EMBL/GenBank/DDBJ databases">
        <authorList>
            <person name="Podell S."/>
        </authorList>
    </citation>
    <scope>NUCLEOTIDE SEQUENCE</scope>
    <source>
        <strain evidence="10">Hildebrandi</strain>
    </source>
</reference>
<comment type="similarity">
    <text evidence="1 6">Belongs to the SDA1 family.</text>
</comment>
<dbReference type="Proteomes" id="UP000693970">
    <property type="component" value="Unassembled WGS sequence"/>
</dbReference>
<dbReference type="InterPro" id="IPR012977">
    <property type="entry name" value="SDA1_N"/>
</dbReference>
<keyword evidence="11" id="KW-1185">Reference proteome</keyword>
<keyword evidence="4 6" id="KW-0653">Protein transport</keyword>
<feature type="compositionally biased region" description="Acidic residues" evidence="7">
    <location>
        <begin position="596"/>
        <end position="623"/>
    </location>
</feature>
<gene>
    <name evidence="10" type="ORF">IV203_024149</name>
</gene>
<dbReference type="GO" id="GO:0005730">
    <property type="term" value="C:nucleolus"/>
    <property type="evidence" value="ECO:0007669"/>
    <property type="project" value="UniProtKB-SubCell"/>
</dbReference>
<dbReference type="PANTHER" id="PTHR12730">
    <property type="entry name" value="HSDA/SDA1-RELATED"/>
    <property type="match status" value="1"/>
</dbReference>
<protein>
    <recommendedName>
        <fullName evidence="6">Protein SDA1</fullName>
    </recommendedName>
</protein>
<keyword evidence="3 6" id="KW-0690">Ribosome biogenesis</keyword>
<accession>A0A9K3KCE0</accession>
<feature type="region of interest" description="Disordered" evidence="7">
    <location>
        <begin position="770"/>
        <end position="837"/>
    </location>
</feature>
<feature type="region of interest" description="Disordered" evidence="7">
    <location>
        <begin position="690"/>
        <end position="741"/>
    </location>
</feature>
<evidence type="ECO:0000256" key="4">
    <source>
        <dbReference type="ARBA" id="ARBA00022927"/>
    </source>
</evidence>
<reference evidence="10" key="1">
    <citation type="journal article" date="2021" name="Sci. Rep.">
        <title>Diploid genomic architecture of Nitzschia inconspicua, an elite biomass production diatom.</title>
        <authorList>
            <person name="Oliver A."/>
            <person name="Podell S."/>
            <person name="Pinowska A."/>
            <person name="Traller J.C."/>
            <person name="Smith S.R."/>
            <person name="McClure R."/>
            <person name="Beliaev A."/>
            <person name="Bohutskyi P."/>
            <person name="Hill E.A."/>
            <person name="Rabines A."/>
            <person name="Zheng H."/>
            <person name="Allen L.Z."/>
            <person name="Kuo A."/>
            <person name="Grigoriev I.V."/>
            <person name="Allen A.E."/>
            <person name="Hazlebeck D."/>
            <person name="Allen E.E."/>
        </authorList>
    </citation>
    <scope>NUCLEOTIDE SEQUENCE</scope>
    <source>
        <strain evidence="10">Hildebrandi</strain>
    </source>
</reference>
<dbReference type="PANTHER" id="PTHR12730:SF0">
    <property type="entry name" value="PROTEIN SDA1 HOMOLOG"/>
    <property type="match status" value="1"/>
</dbReference>
<name>A0A9K3KCE0_9STRA</name>
<dbReference type="InterPro" id="IPR007949">
    <property type="entry name" value="SDA1_MD"/>
</dbReference>
<dbReference type="OrthoDB" id="2196187at2759"/>
<comment type="function">
    <text evidence="6">Required for 60S pre-ribosomal subunits export to the cytoplasm.</text>
</comment>
<keyword evidence="2 6" id="KW-0813">Transport</keyword>
<proteinExistence type="inferred from homology"/>
<dbReference type="EMBL" id="JAGRRH010000027">
    <property type="protein sequence ID" value="KAG7340606.1"/>
    <property type="molecule type" value="Genomic_DNA"/>
</dbReference>
<evidence type="ECO:0000256" key="2">
    <source>
        <dbReference type="ARBA" id="ARBA00022448"/>
    </source>
</evidence>
<dbReference type="GO" id="GO:0000055">
    <property type="term" value="P:ribosomal large subunit export from nucleus"/>
    <property type="evidence" value="ECO:0007669"/>
    <property type="project" value="UniProtKB-UniRule"/>
</dbReference>
<comment type="subcellular location">
    <subcellularLocation>
        <location evidence="6">Nucleus</location>
        <location evidence="6">Nucleolus</location>
    </subcellularLocation>
</comment>
<dbReference type="Pfam" id="PF08158">
    <property type="entry name" value="SDA1_HEAT"/>
    <property type="match status" value="1"/>
</dbReference>
<evidence type="ECO:0000256" key="3">
    <source>
        <dbReference type="ARBA" id="ARBA00022517"/>
    </source>
</evidence>
<feature type="compositionally biased region" description="Basic and acidic residues" evidence="7">
    <location>
        <begin position="690"/>
        <end position="701"/>
    </location>
</feature>
<evidence type="ECO:0000259" key="8">
    <source>
        <dbReference type="Pfam" id="PF05285"/>
    </source>
</evidence>
<evidence type="ECO:0000256" key="6">
    <source>
        <dbReference type="RuleBase" id="RU365057"/>
    </source>
</evidence>
<dbReference type="AlphaFoldDB" id="A0A9K3KCE0"/>
<feature type="compositionally biased region" description="Acidic residues" evidence="7">
    <location>
        <begin position="716"/>
        <end position="729"/>
    </location>
</feature>
<comment type="caution">
    <text evidence="10">The sequence shown here is derived from an EMBL/GenBank/DDBJ whole genome shotgun (WGS) entry which is preliminary data.</text>
</comment>
<feature type="region of interest" description="Disordered" evidence="7">
    <location>
        <begin position="590"/>
        <end position="669"/>
    </location>
</feature>
<organism evidence="10 11">
    <name type="scientific">Nitzschia inconspicua</name>
    <dbReference type="NCBI Taxonomy" id="303405"/>
    <lineage>
        <taxon>Eukaryota</taxon>
        <taxon>Sar</taxon>
        <taxon>Stramenopiles</taxon>
        <taxon>Ochrophyta</taxon>
        <taxon>Bacillariophyta</taxon>
        <taxon>Bacillariophyceae</taxon>
        <taxon>Bacillariophycidae</taxon>
        <taxon>Bacillariales</taxon>
        <taxon>Bacillariaceae</taxon>
        <taxon>Nitzschia</taxon>
    </lineage>
</organism>
<dbReference type="Pfam" id="PF05285">
    <property type="entry name" value="SDA1_dom"/>
    <property type="match status" value="1"/>
</dbReference>
<feature type="domain" description="SDA1 N-terminal" evidence="9">
    <location>
        <begin position="125"/>
        <end position="486"/>
    </location>
</feature>
<feature type="domain" description="SDA1 middle" evidence="8">
    <location>
        <begin position="595"/>
        <end position="764"/>
    </location>
</feature>
<dbReference type="InterPro" id="IPR027312">
    <property type="entry name" value="Sda1"/>
</dbReference>
<sequence>MAGGAGTSSSGGGAATGAGTKVDVTLKLPQLQNLCKRDPDGYREDYDAQVRRLESELNILQLSPQQHVSDGLMELIQFAAAVSSSSYKGEESDRIATMLIGLLVGSRGADESNAGNSNQQDILVMSAMLPTSALQLHRDVRKSCVSALILMRNKGALEPLRLLELFFRLMAVIPDKGLREMLYKHMVNDIRNINKKGKRDDKVNRAIQSFLHRVVGSTATSSGESTEEESSTDIAAKRATDMVCELYRRQVWNDDRTVAILASAVQSSNNTVMSRAMRFFLNIEEKMADDQKAQEESEWDASQKIDYHKFSRKTKSRQRHVERQVNNRKKQQRKREGQNTDEWMDVRDDQGVEASKKLYPAIELLRDPQGLAEVVLKKLKAPKSITYKVKLLMMNFVTRLVGNHELMLLNLYPFLQKYMGGHQRDVTAVLAYTVQACHETVPPDEVYGILKTIAHNFVTERCSEEQMAVGINAVRAIVARVPAVLSIEESKESSGSVAFDVEAFVRDIAAYSNHRDRSVSIAGKAFTNFIREAYPSLLQSKDRGLKGAALHRAKTKPLRYGERKVATGVEGADLLAEYESKKAAYLKQKRLQSENGEADDDDDEFEEEEEEIILDSDDEEEAPDLVLVDPTEDDTEAASAAEQVESGHEDEVLDLSKLTPEEREKLKQHVSSTRVFSAAEFVKMRKLVEREERARRDPREAARRKRAIAQGREFEELSGEESDGSEDDENAIHVKGAVNPDDIQAMAKRKRQSKAEKLQKVLAGREAFESKARAGGSTNAEKLRRKNFLMVKSSRAARAKGRGKGGLSAKHGVSAKRGHGGKREPLGHEAKKRRRKY</sequence>
<evidence type="ECO:0000256" key="7">
    <source>
        <dbReference type="SAM" id="MobiDB-lite"/>
    </source>
</evidence>
<evidence type="ECO:0000256" key="1">
    <source>
        <dbReference type="ARBA" id="ARBA00005783"/>
    </source>
</evidence>
<dbReference type="GO" id="GO:0042273">
    <property type="term" value="P:ribosomal large subunit biogenesis"/>
    <property type="evidence" value="ECO:0007669"/>
    <property type="project" value="UniProtKB-UniRule"/>
</dbReference>
<evidence type="ECO:0000313" key="11">
    <source>
        <dbReference type="Proteomes" id="UP000693970"/>
    </source>
</evidence>
<dbReference type="GO" id="GO:0015031">
    <property type="term" value="P:protein transport"/>
    <property type="evidence" value="ECO:0007669"/>
    <property type="project" value="UniProtKB-KW"/>
</dbReference>
<evidence type="ECO:0000259" key="9">
    <source>
        <dbReference type="Pfam" id="PF08158"/>
    </source>
</evidence>
<feature type="region of interest" description="Disordered" evidence="7">
    <location>
        <begin position="312"/>
        <end position="341"/>
    </location>
</feature>